<dbReference type="Pfam" id="PF00392">
    <property type="entry name" value="GntR"/>
    <property type="match status" value="1"/>
</dbReference>
<keyword evidence="6" id="KW-1185">Reference proteome</keyword>
<dbReference type="Pfam" id="PF07729">
    <property type="entry name" value="FCD"/>
    <property type="match status" value="1"/>
</dbReference>
<dbReference type="InterPro" id="IPR036390">
    <property type="entry name" value="WH_DNA-bd_sf"/>
</dbReference>
<name>A0A0F5K4P6_9BURK</name>
<dbReference type="GO" id="GO:0003700">
    <property type="term" value="F:DNA-binding transcription factor activity"/>
    <property type="evidence" value="ECO:0007669"/>
    <property type="project" value="InterPro"/>
</dbReference>
<dbReference type="SMART" id="SM00895">
    <property type="entry name" value="FCD"/>
    <property type="match status" value="1"/>
</dbReference>
<dbReference type="PANTHER" id="PTHR43537">
    <property type="entry name" value="TRANSCRIPTIONAL REGULATOR, GNTR FAMILY"/>
    <property type="match status" value="1"/>
</dbReference>
<dbReference type="PATRIC" id="fig|28092.6.peg.716"/>
<dbReference type="InterPro" id="IPR011711">
    <property type="entry name" value="GntR_C"/>
</dbReference>
<dbReference type="SUPFAM" id="SSF46785">
    <property type="entry name" value="Winged helix' DNA-binding domain"/>
    <property type="match status" value="1"/>
</dbReference>
<organism evidence="5 6">
    <name type="scientific">Robbsia andropogonis</name>
    <dbReference type="NCBI Taxonomy" id="28092"/>
    <lineage>
        <taxon>Bacteria</taxon>
        <taxon>Pseudomonadati</taxon>
        <taxon>Pseudomonadota</taxon>
        <taxon>Betaproteobacteria</taxon>
        <taxon>Burkholderiales</taxon>
        <taxon>Burkholderiaceae</taxon>
        <taxon>Robbsia</taxon>
    </lineage>
</organism>
<dbReference type="EMBL" id="LAQU01000002">
    <property type="protein sequence ID" value="KKB65086.1"/>
    <property type="molecule type" value="Genomic_DNA"/>
</dbReference>
<reference evidence="5 6" key="1">
    <citation type="submission" date="2015-03" db="EMBL/GenBank/DDBJ databases">
        <title>Draft Genome Sequence of Burkholderia andropogonis type strain ICMP2807, isolated from Sorghum bicolor.</title>
        <authorList>
            <person name="Lopes-Santos L."/>
            <person name="Castro D.B."/>
            <person name="Ottoboni L.M."/>
            <person name="Park D."/>
            <person name="Weirc B.S."/>
            <person name="Destefano S.A."/>
        </authorList>
    </citation>
    <scope>NUCLEOTIDE SEQUENCE [LARGE SCALE GENOMIC DNA]</scope>
    <source>
        <strain evidence="5 6">ICMP2807</strain>
    </source>
</reference>
<dbReference type="InterPro" id="IPR000524">
    <property type="entry name" value="Tscrpt_reg_HTH_GntR"/>
</dbReference>
<evidence type="ECO:0000259" key="4">
    <source>
        <dbReference type="PROSITE" id="PS50949"/>
    </source>
</evidence>
<dbReference type="SMART" id="SM00345">
    <property type="entry name" value="HTH_GNTR"/>
    <property type="match status" value="1"/>
</dbReference>
<dbReference type="Gene3D" id="1.10.10.10">
    <property type="entry name" value="Winged helix-like DNA-binding domain superfamily/Winged helix DNA-binding domain"/>
    <property type="match status" value="1"/>
</dbReference>
<dbReference type="Gene3D" id="1.20.120.530">
    <property type="entry name" value="GntR ligand-binding domain-like"/>
    <property type="match status" value="1"/>
</dbReference>
<dbReference type="Proteomes" id="UP000033618">
    <property type="component" value="Unassembled WGS sequence"/>
</dbReference>
<keyword evidence="1" id="KW-0805">Transcription regulation</keyword>
<evidence type="ECO:0000256" key="1">
    <source>
        <dbReference type="ARBA" id="ARBA00023015"/>
    </source>
</evidence>
<evidence type="ECO:0000313" key="5">
    <source>
        <dbReference type="EMBL" id="KKB65086.1"/>
    </source>
</evidence>
<dbReference type="InterPro" id="IPR008920">
    <property type="entry name" value="TF_FadR/GntR_C"/>
</dbReference>
<dbReference type="InterPro" id="IPR036388">
    <property type="entry name" value="WH-like_DNA-bd_sf"/>
</dbReference>
<dbReference type="PROSITE" id="PS50949">
    <property type="entry name" value="HTH_GNTR"/>
    <property type="match status" value="1"/>
</dbReference>
<dbReference type="CDD" id="cd07377">
    <property type="entry name" value="WHTH_GntR"/>
    <property type="match status" value="1"/>
</dbReference>
<dbReference type="GO" id="GO:0003677">
    <property type="term" value="F:DNA binding"/>
    <property type="evidence" value="ECO:0007669"/>
    <property type="project" value="UniProtKB-KW"/>
</dbReference>
<accession>A0A0F5K4P6</accession>
<dbReference type="SUPFAM" id="SSF48008">
    <property type="entry name" value="GntR ligand-binding domain-like"/>
    <property type="match status" value="1"/>
</dbReference>
<sequence length="220" mass="24697">MEEQNEIDPGDAYTRLRHLIVSGEIAPGTPVSERGLSEKLQIGRTPVREAVKSLSRDGLLEIVPMQGTFVRQMSLADLSEIHEMRVALEGMAAFLAATRGDLARLETVAEQLRILASHAPFDSVRSQSLGWAYHDAMFSATDNARLQQAYRNLRDQSGLVLQKVVDYDANDAFQALQEHLALHAAIVRRDGDAARRIVWEHLEHAMQHRFRYLSRTGATR</sequence>
<evidence type="ECO:0000256" key="2">
    <source>
        <dbReference type="ARBA" id="ARBA00023125"/>
    </source>
</evidence>
<evidence type="ECO:0000256" key="3">
    <source>
        <dbReference type="ARBA" id="ARBA00023163"/>
    </source>
</evidence>
<dbReference type="AlphaFoldDB" id="A0A0F5K4P6"/>
<feature type="domain" description="HTH gntR-type" evidence="4">
    <location>
        <begin position="6"/>
        <end position="73"/>
    </location>
</feature>
<dbReference type="STRING" id="28092.WM40_03030"/>
<keyword evidence="2" id="KW-0238">DNA-binding</keyword>
<dbReference type="PRINTS" id="PR00035">
    <property type="entry name" value="HTHGNTR"/>
</dbReference>
<protein>
    <recommendedName>
        <fullName evidence="4">HTH gntR-type domain-containing protein</fullName>
    </recommendedName>
</protein>
<comment type="caution">
    <text evidence="5">The sequence shown here is derived from an EMBL/GenBank/DDBJ whole genome shotgun (WGS) entry which is preliminary data.</text>
</comment>
<keyword evidence="3" id="KW-0804">Transcription</keyword>
<evidence type="ECO:0000313" key="6">
    <source>
        <dbReference type="Proteomes" id="UP000033618"/>
    </source>
</evidence>
<dbReference type="PANTHER" id="PTHR43537:SF44">
    <property type="entry name" value="GNTR FAMILY REGULATORY PROTEIN"/>
    <property type="match status" value="1"/>
</dbReference>
<proteinExistence type="predicted"/>
<gene>
    <name evidence="5" type="ORF">WM40_03030</name>
</gene>